<dbReference type="PROSITE" id="PS50109">
    <property type="entry name" value="HIS_KIN"/>
    <property type="match status" value="1"/>
</dbReference>
<protein>
    <recommendedName>
        <fullName evidence="3">histidine kinase</fullName>
        <ecNumber evidence="3">2.7.13.3</ecNumber>
    </recommendedName>
</protein>
<keyword evidence="9 16" id="KW-0418">Kinase</keyword>
<dbReference type="InterPro" id="IPR036890">
    <property type="entry name" value="HATPase_C_sf"/>
</dbReference>
<evidence type="ECO:0000256" key="9">
    <source>
        <dbReference type="ARBA" id="ARBA00022777"/>
    </source>
</evidence>
<dbReference type="Gene3D" id="3.30.565.10">
    <property type="entry name" value="Histidine kinase-like ATPase, C-terminal domain"/>
    <property type="match status" value="1"/>
</dbReference>
<keyword evidence="17" id="KW-1185">Reference proteome</keyword>
<comment type="subcellular location">
    <subcellularLocation>
        <location evidence="2">Cell membrane</location>
        <topology evidence="2">Multi-pass membrane protein</topology>
    </subcellularLocation>
</comment>
<evidence type="ECO:0000256" key="13">
    <source>
        <dbReference type="ARBA" id="ARBA00023136"/>
    </source>
</evidence>
<evidence type="ECO:0000256" key="4">
    <source>
        <dbReference type="ARBA" id="ARBA00022475"/>
    </source>
</evidence>
<keyword evidence="7 14" id="KW-0812">Transmembrane</keyword>
<keyword evidence="4" id="KW-1003">Cell membrane</keyword>
<dbReference type="PANTHER" id="PTHR43547:SF10">
    <property type="entry name" value="SENSOR HISTIDINE KINASE DCUS"/>
    <property type="match status" value="1"/>
</dbReference>
<dbReference type="PRINTS" id="PR00344">
    <property type="entry name" value="BCTRLSENSOR"/>
</dbReference>
<evidence type="ECO:0000256" key="6">
    <source>
        <dbReference type="ARBA" id="ARBA00022679"/>
    </source>
</evidence>
<dbReference type="InterPro" id="IPR004358">
    <property type="entry name" value="Sig_transdc_His_kin-like_C"/>
</dbReference>
<keyword evidence="10" id="KW-0067">ATP-binding</keyword>
<dbReference type="EMBL" id="RAZS01000001">
    <property type="protein sequence ID" value="RKN23898.1"/>
    <property type="molecule type" value="Genomic_DNA"/>
</dbReference>
<dbReference type="Proteomes" id="UP000271548">
    <property type="component" value="Unassembled WGS sequence"/>
</dbReference>
<keyword evidence="13 14" id="KW-0472">Membrane</keyword>
<feature type="domain" description="Histidine kinase" evidence="15">
    <location>
        <begin position="313"/>
        <end position="525"/>
    </location>
</feature>
<evidence type="ECO:0000256" key="12">
    <source>
        <dbReference type="ARBA" id="ARBA00023012"/>
    </source>
</evidence>
<dbReference type="SUPFAM" id="SSF55785">
    <property type="entry name" value="PYP-like sensor domain (PAS domain)"/>
    <property type="match status" value="1"/>
</dbReference>
<dbReference type="InterPro" id="IPR016120">
    <property type="entry name" value="Sig_transdc_His_kin_SpoOB"/>
</dbReference>
<evidence type="ECO:0000256" key="11">
    <source>
        <dbReference type="ARBA" id="ARBA00022989"/>
    </source>
</evidence>
<name>A0ABX9RJ12_9ACTN</name>
<dbReference type="SUPFAM" id="SSF55874">
    <property type="entry name" value="ATPase domain of HSP90 chaperone/DNA topoisomerase II/histidine kinase"/>
    <property type="match status" value="1"/>
</dbReference>
<keyword evidence="6" id="KW-0808">Transferase</keyword>
<dbReference type="SUPFAM" id="SSF55890">
    <property type="entry name" value="Sporulation response regulatory protein Spo0B"/>
    <property type="match status" value="1"/>
</dbReference>
<dbReference type="InterPro" id="IPR033463">
    <property type="entry name" value="sCache_3"/>
</dbReference>
<dbReference type="Pfam" id="PF17203">
    <property type="entry name" value="sCache_3_2"/>
    <property type="match status" value="1"/>
</dbReference>
<dbReference type="EC" id="2.7.13.3" evidence="3"/>
<dbReference type="Gene3D" id="3.30.450.20">
    <property type="entry name" value="PAS domain"/>
    <property type="match status" value="2"/>
</dbReference>
<evidence type="ECO:0000256" key="8">
    <source>
        <dbReference type="ARBA" id="ARBA00022741"/>
    </source>
</evidence>
<dbReference type="InterPro" id="IPR005467">
    <property type="entry name" value="His_kinase_dom"/>
</dbReference>
<evidence type="ECO:0000256" key="10">
    <source>
        <dbReference type="ARBA" id="ARBA00022840"/>
    </source>
</evidence>
<organism evidence="16 17">
    <name type="scientific">Micromonospora musae</name>
    <dbReference type="NCBI Taxonomy" id="1894970"/>
    <lineage>
        <taxon>Bacteria</taxon>
        <taxon>Bacillati</taxon>
        <taxon>Actinomycetota</taxon>
        <taxon>Actinomycetes</taxon>
        <taxon>Micromonosporales</taxon>
        <taxon>Micromonosporaceae</taxon>
        <taxon>Micromonospora</taxon>
    </lineage>
</organism>
<evidence type="ECO:0000313" key="16">
    <source>
        <dbReference type="EMBL" id="RKN23898.1"/>
    </source>
</evidence>
<keyword evidence="5" id="KW-0597">Phosphoprotein</keyword>
<dbReference type="InterPro" id="IPR035965">
    <property type="entry name" value="PAS-like_dom_sf"/>
</dbReference>
<dbReference type="RefSeq" id="WP_120673573.1">
    <property type="nucleotide sequence ID" value="NZ_RAZS01000001.1"/>
</dbReference>
<evidence type="ECO:0000259" key="15">
    <source>
        <dbReference type="PROSITE" id="PS50109"/>
    </source>
</evidence>
<dbReference type="PANTHER" id="PTHR43547">
    <property type="entry name" value="TWO-COMPONENT HISTIDINE KINASE"/>
    <property type="match status" value="1"/>
</dbReference>
<comment type="catalytic activity">
    <reaction evidence="1">
        <text>ATP + protein L-histidine = ADP + protein N-phospho-L-histidine.</text>
        <dbReference type="EC" id="2.7.13.3"/>
    </reaction>
</comment>
<evidence type="ECO:0000256" key="7">
    <source>
        <dbReference type="ARBA" id="ARBA00022692"/>
    </source>
</evidence>
<dbReference type="InterPro" id="IPR003594">
    <property type="entry name" value="HATPase_dom"/>
</dbReference>
<sequence>MSGRKWSIAGQLFALQVVVVTLLVAAATAGVALVARVDAREAARKEVLAVAETVARSPEVADALRAPDPSAVLQPYAESIRRATQTDFVVVMAPDRTRYSHKDPAQIGRPFIGEIAPALAGQPITVVNTGTLGESVRSVVPVRAADGTVIGLVSVGITTEAINRELLDRSPVLLVATAAALALAAAGSWLLSRRLRRQTHGLGPAQMTRMYEYYDAVLHSVGEGLMVIGSDRRIALINDEGRRLLGLPADTPLVDRPVTEVDLPATLTELITNGQTARDELILTADRALVANLRPTGTGGHTMGTVLTLRDHTDLRALTSELDSVRGLTDALRSQAHEAANRLHTVLTLVELGRTEEAVRLATEELALAQQLTDEVVGAITEPALAALLLGKSAQAAERGVELTVDPASRLDVGTLPAGDLLTVVGNLVDNALEAVAAGQPPRRVRVHVAETAGEVLVEVTDSGAGLPPDRVADAFRRGWSTKASGRGLGLALVGQVLTRHGGRHEVAEAADGGTVFRVHLPLPVQQRTGERSERIIRQSANVPHAGAERSEGPA</sequence>
<feature type="transmembrane region" description="Helical" evidence="14">
    <location>
        <begin position="12"/>
        <end position="35"/>
    </location>
</feature>
<gene>
    <name evidence="16" type="ORF">D7147_02420</name>
</gene>
<dbReference type="InterPro" id="IPR029151">
    <property type="entry name" value="Sensor-like_sf"/>
</dbReference>
<dbReference type="Pfam" id="PF02518">
    <property type="entry name" value="HATPase_c"/>
    <property type="match status" value="1"/>
</dbReference>
<feature type="transmembrane region" description="Helical" evidence="14">
    <location>
        <begin position="172"/>
        <end position="191"/>
    </location>
</feature>
<comment type="caution">
    <text evidence="16">The sequence shown here is derived from an EMBL/GenBank/DDBJ whole genome shotgun (WGS) entry which is preliminary data.</text>
</comment>
<dbReference type="SMART" id="SM00387">
    <property type="entry name" value="HATPase_c"/>
    <property type="match status" value="1"/>
</dbReference>
<keyword evidence="11 14" id="KW-1133">Transmembrane helix</keyword>
<keyword evidence="8" id="KW-0547">Nucleotide-binding</keyword>
<evidence type="ECO:0000256" key="5">
    <source>
        <dbReference type="ARBA" id="ARBA00022553"/>
    </source>
</evidence>
<evidence type="ECO:0000256" key="1">
    <source>
        <dbReference type="ARBA" id="ARBA00000085"/>
    </source>
</evidence>
<dbReference type="SUPFAM" id="SSF103190">
    <property type="entry name" value="Sensory domain-like"/>
    <property type="match status" value="1"/>
</dbReference>
<accession>A0ABX9RJ12</accession>
<evidence type="ECO:0000313" key="17">
    <source>
        <dbReference type="Proteomes" id="UP000271548"/>
    </source>
</evidence>
<proteinExistence type="predicted"/>
<keyword evidence="12" id="KW-0902">Two-component regulatory system</keyword>
<evidence type="ECO:0000256" key="3">
    <source>
        <dbReference type="ARBA" id="ARBA00012438"/>
    </source>
</evidence>
<dbReference type="GO" id="GO:0016301">
    <property type="term" value="F:kinase activity"/>
    <property type="evidence" value="ECO:0007669"/>
    <property type="project" value="UniProtKB-KW"/>
</dbReference>
<evidence type="ECO:0000256" key="14">
    <source>
        <dbReference type="SAM" id="Phobius"/>
    </source>
</evidence>
<evidence type="ECO:0000256" key="2">
    <source>
        <dbReference type="ARBA" id="ARBA00004651"/>
    </source>
</evidence>
<reference evidence="16 17" key="1">
    <citation type="submission" date="2018-09" db="EMBL/GenBank/DDBJ databases">
        <title>Micromonospora sp. nov. MS1-9, isolated from a root of Musa sp.</title>
        <authorList>
            <person name="Kuncharoen N."/>
            <person name="Kudo T."/>
            <person name="Ohkuma M."/>
            <person name="Yuki M."/>
            <person name="Tanasupawat S."/>
        </authorList>
    </citation>
    <scope>NUCLEOTIDE SEQUENCE [LARGE SCALE GENOMIC DNA]</scope>
    <source>
        <strain evidence="16 17">NGC1-4</strain>
    </source>
</reference>